<dbReference type="Proteomes" id="UP000824469">
    <property type="component" value="Unassembled WGS sequence"/>
</dbReference>
<organism evidence="1 2">
    <name type="scientific">Taxus chinensis</name>
    <name type="common">Chinese yew</name>
    <name type="synonym">Taxus wallichiana var. chinensis</name>
    <dbReference type="NCBI Taxonomy" id="29808"/>
    <lineage>
        <taxon>Eukaryota</taxon>
        <taxon>Viridiplantae</taxon>
        <taxon>Streptophyta</taxon>
        <taxon>Embryophyta</taxon>
        <taxon>Tracheophyta</taxon>
        <taxon>Spermatophyta</taxon>
        <taxon>Pinopsida</taxon>
        <taxon>Pinidae</taxon>
        <taxon>Conifers II</taxon>
        <taxon>Cupressales</taxon>
        <taxon>Taxaceae</taxon>
        <taxon>Taxus</taxon>
    </lineage>
</organism>
<dbReference type="EMBL" id="JAHRHJ020003813">
    <property type="protein sequence ID" value="KAH9288929.1"/>
    <property type="molecule type" value="Genomic_DNA"/>
</dbReference>
<protein>
    <submittedName>
        <fullName evidence="1">Uncharacterized protein</fullName>
    </submittedName>
</protein>
<comment type="caution">
    <text evidence="1">The sequence shown here is derived from an EMBL/GenBank/DDBJ whole genome shotgun (WGS) entry which is preliminary data.</text>
</comment>
<sequence length="59" mass="6292">VEIDVDVATTFEAMGTKKSTEGRIEIDSKDGIMGKGGMYIGKVVKSNEGDVVRNGVDMI</sequence>
<evidence type="ECO:0000313" key="2">
    <source>
        <dbReference type="Proteomes" id="UP000824469"/>
    </source>
</evidence>
<reference evidence="1 2" key="1">
    <citation type="journal article" date="2021" name="Nat. Plants">
        <title>The Taxus genome provides insights into paclitaxel biosynthesis.</title>
        <authorList>
            <person name="Xiong X."/>
            <person name="Gou J."/>
            <person name="Liao Q."/>
            <person name="Li Y."/>
            <person name="Zhou Q."/>
            <person name="Bi G."/>
            <person name="Li C."/>
            <person name="Du R."/>
            <person name="Wang X."/>
            <person name="Sun T."/>
            <person name="Guo L."/>
            <person name="Liang H."/>
            <person name="Lu P."/>
            <person name="Wu Y."/>
            <person name="Zhang Z."/>
            <person name="Ro D.K."/>
            <person name="Shang Y."/>
            <person name="Huang S."/>
            <person name="Yan J."/>
        </authorList>
    </citation>
    <scope>NUCLEOTIDE SEQUENCE [LARGE SCALE GENOMIC DNA]</scope>
    <source>
        <strain evidence="1">Ta-2019</strain>
    </source>
</reference>
<proteinExistence type="predicted"/>
<keyword evidence="2" id="KW-1185">Reference proteome</keyword>
<feature type="non-terminal residue" evidence="1">
    <location>
        <position position="1"/>
    </location>
</feature>
<accession>A0AA38C0P7</accession>
<gene>
    <name evidence="1" type="ORF">KI387_033046</name>
</gene>
<evidence type="ECO:0000313" key="1">
    <source>
        <dbReference type="EMBL" id="KAH9288929.1"/>
    </source>
</evidence>
<dbReference type="AlphaFoldDB" id="A0AA38C0P7"/>
<name>A0AA38C0P7_TAXCH</name>
<feature type="non-terminal residue" evidence="1">
    <location>
        <position position="59"/>
    </location>
</feature>